<dbReference type="EMBL" id="CAJPWZ010002969">
    <property type="protein sequence ID" value="CAG2249301.1"/>
    <property type="molecule type" value="Genomic_DNA"/>
</dbReference>
<evidence type="ECO:0000313" key="1">
    <source>
        <dbReference type="EMBL" id="CAG2249301.1"/>
    </source>
</evidence>
<gene>
    <name evidence="1" type="ORF">MEDL_61203</name>
</gene>
<evidence type="ECO:0000313" key="2">
    <source>
        <dbReference type="Proteomes" id="UP000683360"/>
    </source>
</evidence>
<dbReference type="OrthoDB" id="6154581at2759"/>
<name>A0A8S3V678_MYTED</name>
<sequence length="292" mass="33974">MSSGLLSNKRRRIKKPWWTDKLTQLWNNVCVAEKAMLGSKSDSRKRQCRIEFIDKRKTFDREAQRAKRTHWRKQMVEIDDMETTNHSEFWKKIGRIGVGTERRKLIPMSVQLPDGTIAHGREAVVSEWKRAYCSLLNPETVNSEYVMDQRLDTEIEMNNEITSFEVVNAVRSLKPNLFNDTDIDKQQVNNAIHVKLMSDFKQKWNEDLHKDTTRRNGPGESFYSYNSGVVHTIVGQLDQCARSKFSHQNLAMEIRLMIDSYEKIKNDIGQYVQIYSTVALTPLFTGYGSAFP</sequence>
<accession>A0A8S3V678</accession>
<proteinExistence type="predicted"/>
<reference evidence="1" key="1">
    <citation type="submission" date="2021-03" db="EMBL/GenBank/DDBJ databases">
        <authorList>
            <person name="Bekaert M."/>
        </authorList>
    </citation>
    <scope>NUCLEOTIDE SEQUENCE</scope>
</reference>
<organism evidence="1 2">
    <name type="scientific">Mytilus edulis</name>
    <name type="common">Blue mussel</name>
    <dbReference type="NCBI Taxonomy" id="6550"/>
    <lineage>
        <taxon>Eukaryota</taxon>
        <taxon>Metazoa</taxon>
        <taxon>Spiralia</taxon>
        <taxon>Lophotrochozoa</taxon>
        <taxon>Mollusca</taxon>
        <taxon>Bivalvia</taxon>
        <taxon>Autobranchia</taxon>
        <taxon>Pteriomorphia</taxon>
        <taxon>Mytilida</taxon>
        <taxon>Mytiloidea</taxon>
        <taxon>Mytilidae</taxon>
        <taxon>Mytilinae</taxon>
        <taxon>Mytilus</taxon>
    </lineage>
</organism>
<keyword evidence="2" id="KW-1185">Reference proteome</keyword>
<dbReference type="AlphaFoldDB" id="A0A8S3V678"/>
<protein>
    <submittedName>
        <fullName evidence="1">Uncharacterized protein</fullName>
    </submittedName>
</protein>
<dbReference type="Proteomes" id="UP000683360">
    <property type="component" value="Unassembled WGS sequence"/>
</dbReference>
<comment type="caution">
    <text evidence="1">The sequence shown here is derived from an EMBL/GenBank/DDBJ whole genome shotgun (WGS) entry which is preliminary data.</text>
</comment>